<dbReference type="InParanoid" id="Q5JGP8"/>
<dbReference type="InterPro" id="IPR000668">
    <property type="entry name" value="Peptidase_C1A_C"/>
</dbReference>
<proteinExistence type="predicted"/>
<accession>Q5JGP8</accession>
<name>Q5JGP8_THEKO</name>
<dbReference type="EnsemblBacteria" id="BAD85484">
    <property type="protein sequence ID" value="BAD85484"/>
    <property type="gene ID" value="TK1295"/>
</dbReference>
<organism evidence="2 3">
    <name type="scientific">Thermococcus kodakarensis (strain ATCC BAA-918 / JCM 12380 / KOD1)</name>
    <name type="common">Pyrococcus kodakaraensis (strain KOD1)</name>
    <dbReference type="NCBI Taxonomy" id="69014"/>
    <lineage>
        <taxon>Archaea</taxon>
        <taxon>Methanobacteriati</taxon>
        <taxon>Methanobacteriota</taxon>
        <taxon>Thermococci</taxon>
        <taxon>Thermococcales</taxon>
        <taxon>Thermococcaceae</taxon>
        <taxon>Thermococcus</taxon>
    </lineage>
</organism>
<protein>
    <submittedName>
        <fullName evidence="2">Predicted thiol protease</fullName>
    </submittedName>
</protein>
<dbReference type="GO" id="GO:0051603">
    <property type="term" value="P:proteolysis involved in protein catabolic process"/>
    <property type="evidence" value="ECO:0000318"/>
    <property type="project" value="GO_Central"/>
</dbReference>
<dbReference type="SUPFAM" id="SSF54001">
    <property type="entry name" value="Cysteine proteinases"/>
    <property type="match status" value="1"/>
</dbReference>
<dbReference type="RefSeq" id="WP_011250246.1">
    <property type="nucleotide sequence ID" value="NC_006624.1"/>
</dbReference>
<dbReference type="HOGENOM" id="CLU_282805_0_0_2"/>
<dbReference type="OrthoDB" id="102257at2157"/>
<dbReference type="Proteomes" id="UP000000536">
    <property type="component" value="Chromosome"/>
</dbReference>
<dbReference type="eggNOG" id="arCOG03610">
    <property type="taxonomic scope" value="Archaea"/>
</dbReference>
<dbReference type="Gene3D" id="2.60.40.10">
    <property type="entry name" value="Immunoglobulins"/>
    <property type="match status" value="1"/>
</dbReference>
<dbReference type="KEGG" id="tko:TK1295"/>
<keyword evidence="3" id="KW-1185">Reference proteome</keyword>
<evidence type="ECO:0000313" key="3">
    <source>
        <dbReference type="Proteomes" id="UP000000536"/>
    </source>
</evidence>
<evidence type="ECO:0000313" key="2">
    <source>
        <dbReference type="EMBL" id="BAD85484.1"/>
    </source>
</evidence>
<keyword evidence="2" id="KW-0378">Hydrolase</keyword>
<reference evidence="2 3" key="1">
    <citation type="journal article" date="2005" name="Genome Res.">
        <title>Complete genome sequence of the hyperthermophilic archaeon Thermococcus kodakaraensis KOD1 and comparison with Pyrococcus genomes.</title>
        <authorList>
            <person name="Fukui T."/>
            <person name="Atomi H."/>
            <person name="Kanai T."/>
            <person name="Matsumi R."/>
            <person name="Fujiwara S."/>
            <person name="Imanaka T."/>
        </authorList>
    </citation>
    <scope>NUCLEOTIDE SEQUENCE [LARGE SCALE GENOMIC DNA]</scope>
    <source>
        <strain evidence="3">ATCC BAA-918 / JCM 12380 / KOD1</strain>
    </source>
</reference>
<gene>
    <name evidence="2" type="ordered locus">TK1295</name>
</gene>
<dbReference type="STRING" id="69014.TK1295"/>
<evidence type="ECO:0000259" key="1">
    <source>
        <dbReference type="Pfam" id="PF00112"/>
    </source>
</evidence>
<dbReference type="PROSITE" id="PS00639">
    <property type="entry name" value="THIOL_PROTEASE_HIS"/>
    <property type="match status" value="1"/>
</dbReference>
<dbReference type="GO" id="GO:0005615">
    <property type="term" value="C:extracellular space"/>
    <property type="evidence" value="ECO:0000318"/>
    <property type="project" value="GO_Central"/>
</dbReference>
<dbReference type="GO" id="GO:0004197">
    <property type="term" value="F:cysteine-type endopeptidase activity"/>
    <property type="evidence" value="ECO:0000318"/>
    <property type="project" value="GO_Central"/>
</dbReference>
<dbReference type="Pfam" id="PF00112">
    <property type="entry name" value="Peptidase_C1"/>
    <property type="match status" value="1"/>
</dbReference>
<dbReference type="GeneID" id="78447815"/>
<dbReference type="InterPro" id="IPR013783">
    <property type="entry name" value="Ig-like_fold"/>
</dbReference>
<dbReference type="Gene3D" id="2.40.50.170">
    <property type="entry name" value="Cysteine proteinases. Chain C"/>
    <property type="match status" value="1"/>
</dbReference>
<dbReference type="AlphaFoldDB" id="Q5JGP8"/>
<dbReference type="InterPro" id="IPR038765">
    <property type="entry name" value="Papain-like_cys_pep_sf"/>
</dbReference>
<dbReference type="CDD" id="cd02619">
    <property type="entry name" value="Peptidase_C1"/>
    <property type="match status" value="1"/>
</dbReference>
<dbReference type="InterPro" id="IPR025660">
    <property type="entry name" value="Pept_his_AS"/>
</dbReference>
<dbReference type="GO" id="GO:0005764">
    <property type="term" value="C:lysosome"/>
    <property type="evidence" value="ECO:0000318"/>
    <property type="project" value="GO_Central"/>
</dbReference>
<keyword evidence="2" id="KW-0645">Protease</keyword>
<dbReference type="PATRIC" id="fig|69014.16.peg.1267"/>
<sequence length="1103" mass="122501">MNRKVLSLLIVAVMVLSVVPAVLPGTLAAQNSPENHSVIRTLEDTLDKSLLLSSYKTGLRWVSPEEYSKITGIKFKPLTESAFKEALMNAPYYPGRETMAILPSTTGYKVSSGLSLPPMVFNNLYLPPIGDQGYIGSCNAWSSTYYVWTYMMNWWRDNPYPRTPDVIMNPSFTYNLINGGVDEGSNPWDAMTLISTVGAVPLDAFPLYTYPPKEAFTNGTLTNYTLYYEWYNEAISRWPNITQWMIAPRNSGNDYMWQASLYEYQVPGQWYIIDLSNDTQWQYLKQLLAAGYVVQYAYGVSFPFDAVNIFDSADEILQALDYWASYVATATNNETYYQWVNETYLSNETFIQGLKQTFMPYTETKAFYDFTKETGWWEVWSKYIEVKYGRTYSLIKGGHAVTIVGYDDRVKTADGYGVVRIANSWGQNWGDGGYFYMSYEDIRFGEESFQLAWVYVPKAANYQPKLMSVVGIAHPLRGEVIDGTYDPSTYMPVHEAGIPIVAEVNGTPVWGMNFLDFYHDYLPENVIPYLANNRTLLYRKLPQAHPFPNSPMAFDVSGLGEGLAYYMEETGDAPTYMTIYTNVSDIIPDNITGEIYNFTLLYQGPTGDYMLLASADITNGTIPDGGWKVIPIEVPIVQYGSLTLSNSSTINFGNFSVDVLSLVPLKGAYVSIDGKEYQLSEENGGYYFYGTEIDQKLKLPAGTYNYTVVVVYPNGKEVALPTRTVTIEGPTVDILSPVNTVYNTSTVEVVVNVTDPYATVTNVKAYLNGKPLNLTASGSLYVATLTNLTNGEYKLTVIANDTTGAYGIATRLFVVHTSAKVTEVIVNNETNVTIGVVGGSANVTAENNTIVANVSTSSGEFTVEIPVVNNIPAVVVNASSVDTVVAGGSNATLVAGWNATLTEVSTKTTPVDTKGNKKVYSVTITANVSIGENGVAVVALRDVNISKVYVIKNGQKVQLTTNKSNSLGYYYKEGNVIFVVLKEDPIIVAQGTKEVTVPSESGISITTLNFLGYRWYNIYHEEFNETYQKALELGVDNETLQKALELHKEAEKYYEEAIEITDGNILAYLSDPRLIRPLRLAYLNEMKAVKLLLEAIEELEAQG</sequence>
<feature type="domain" description="Peptidase C1A papain C-terminal" evidence="1">
    <location>
        <begin position="395"/>
        <end position="440"/>
    </location>
</feature>
<dbReference type="Gene3D" id="3.90.70.10">
    <property type="entry name" value="Cysteine proteinases"/>
    <property type="match status" value="1"/>
</dbReference>
<dbReference type="EMBL" id="AP006878">
    <property type="protein sequence ID" value="BAD85484.1"/>
    <property type="molecule type" value="Genomic_DNA"/>
</dbReference>